<protein>
    <submittedName>
        <fullName evidence="2">Uncharacterized protein</fullName>
    </submittedName>
</protein>
<evidence type="ECO:0000256" key="1">
    <source>
        <dbReference type="SAM" id="Phobius"/>
    </source>
</evidence>
<proteinExistence type="predicted"/>
<organism evidence="2 3">
    <name type="scientific">Aplosporella prunicola CBS 121167</name>
    <dbReference type="NCBI Taxonomy" id="1176127"/>
    <lineage>
        <taxon>Eukaryota</taxon>
        <taxon>Fungi</taxon>
        <taxon>Dikarya</taxon>
        <taxon>Ascomycota</taxon>
        <taxon>Pezizomycotina</taxon>
        <taxon>Dothideomycetes</taxon>
        <taxon>Dothideomycetes incertae sedis</taxon>
        <taxon>Botryosphaeriales</taxon>
        <taxon>Aplosporellaceae</taxon>
        <taxon>Aplosporella</taxon>
    </lineage>
</organism>
<feature type="transmembrane region" description="Helical" evidence="1">
    <location>
        <begin position="91"/>
        <end position="109"/>
    </location>
</feature>
<dbReference type="GeneID" id="54304164"/>
<name>A0A6A6BA77_9PEZI</name>
<gene>
    <name evidence="2" type="ORF">K452DRAFT_42913</name>
</gene>
<dbReference type="AlphaFoldDB" id="A0A6A6BA77"/>
<reference evidence="2" key="1">
    <citation type="journal article" date="2020" name="Stud. Mycol.">
        <title>101 Dothideomycetes genomes: a test case for predicting lifestyles and emergence of pathogens.</title>
        <authorList>
            <person name="Haridas S."/>
            <person name="Albert R."/>
            <person name="Binder M."/>
            <person name="Bloem J."/>
            <person name="Labutti K."/>
            <person name="Salamov A."/>
            <person name="Andreopoulos B."/>
            <person name="Baker S."/>
            <person name="Barry K."/>
            <person name="Bills G."/>
            <person name="Bluhm B."/>
            <person name="Cannon C."/>
            <person name="Castanera R."/>
            <person name="Culley D."/>
            <person name="Daum C."/>
            <person name="Ezra D."/>
            <person name="Gonzalez J."/>
            <person name="Henrissat B."/>
            <person name="Kuo A."/>
            <person name="Liang C."/>
            <person name="Lipzen A."/>
            <person name="Lutzoni F."/>
            <person name="Magnuson J."/>
            <person name="Mondo S."/>
            <person name="Nolan M."/>
            <person name="Ohm R."/>
            <person name="Pangilinan J."/>
            <person name="Park H.-J."/>
            <person name="Ramirez L."/>
            <person name="Alfaro M."/>
            <person name="Sun H."/>
            <person name="Tritt A."/>
            <person name="Yoshinaga Y."/>
            <person name="Zwiers L.-H."/>
            <person name="Turgeon B."/>
            <person name="Goodwin S."/>
            <person name="Spatafora J."/>
            <person name="Crous P."/>
            <person name="Grigoriev I."/>
        </authorList>
    </citation>
    <scope>NUCLEOTIDE SEQUENCE</scope>
    <source>
        <strain evidence="2">CBS 121167</strain>
    </source>
</reference>
<keyword evidence="3" id="KW-1185">Reference proteome</keyword>
<evidence type="ECO:0000313" key="3">
    <source>
        <dbReference type="Proteomes" id="UP000799438"/>
    </source>
</evidence>
<sequence length="126" mass="14065">MVKNKDTLKAFHQYWHVAHAQPRSARALVCTFPSTTQRRAFSDLITKNELVLIRLPFDLRTAFKTPHCAPENLINSFSPLVSRFQVHADKAMAWVTVLFLAAVSAVAAFPQQSKPDSVSPSQAAYP</sequence>
<evidence type="ECO:0000313" key="2">
    <source>
        <dbReference type="EMBL" id="KAF2140926.1"/>
    </source>
</evidence>
<accession>A0A6A6BA77</accession>
<dbReference type="Proteomes" id="UP000799438">
    <property type="component" value="Unassembled WGS sequence"/>
</dbReference>
<dbReference type="EMBL" id="ML995488">
    <property type="protein sequence ID" value="KAF2140926.1"/>
    <property type="molecule type" value="Genomic_DNA"/>
</dbReference>
<keyword evidence="1" id="KW-0812">Transmembrane</keyword>
<keyword evidence="1" id="KW-0472">Membrane</keyword>
<dbReference type="RefSeq" id="XP_033396639.1">
    <property type="nucleotide sequence ID" value="XM_033546658.1"/>
</dbReference>
<keyword evidence="1" id="KW-1133">Transmembrane helix</keyword>